<dbReference type="OrthoDB" id="6508832at2759"/>
<dbReference type="Proteomes" id="UP000243515">
    <property type="component" value="Unassembled WGS sequence"/>
</dbReference>
<sequence length="304" mass="34737">MHKVVVPKRSGIHRFACLALYRALLRKCSRLPLTVASPVSVKFLVQYKFRRCRNIQSPSQVINALQAGYEAVDLLHSTSQGNESEIYRLQTLLSEGRSLRLLNASEHRELTNARCNKPLSALDKKKAESRRYQRATAYRHPNAQPILSRPRPVVSGRRRVPVLVSARGVPFLRIKKPQPKILSDVIRTKLDKRWNRILLRDRLQAELLLAKDEDDWDGLVGDETLPSWTSEIRVALEEVIEKIQGSDQKNKELAEAMWNVVLSERKLAEEEAERRGLEIQPQSFTNPYGTFDAATMPTANDEIN</sequence>
<accession>A0A232LTE9</accession>
<reference evidence="3 4" key="1">
    <citation type="journal article" date="2015" name="Environ. Microbiol.">
        <title>Metagenome sequence of Elaphomyces granulatus from sporocarp tissue reveals Ascomycota ectomycorrhizal fingerprints of genome expansion and a Proteobacteria-rich microbiome.</title>
        <authorList>
            <person name="Quandt C.A."/>
            <person name="Kohler A."/>
            <person name="Hesse C.N."/>
            <person name="Sharpton T.J."/>
            <person name="Martin F."/>
            <person name="Spatafora J.W."/>
        </authorList>
    </citation>
    <scope>NUCLEOTIDE SEQUENCE [LARGE SCALE GENOMIC DNA]</scope>
    <source>
        <strain evidence="3 4">OSC145934</strain>
    </source>
</reference>
<evidence type="ECO:0000256" key="1">
    <source>
        <dbReference type="SAM" id="MobiDB-lite"/>
    </source>
</evidence>
<protein>
    <recommendedName>
        <fullName evidence="2">Complex 1 LYR protein domain-containing protein</fullName>
    </recommendedName>
</protein>
<feature type="region of interest" description="Disordered" evidence="1">
    <location>
        <begin position="272"/>
        <end position="304"/>
    </location>
</feature>
<feature type="domain" description="Complex 1 LYR protein" evidence="2">
    <location>
        <begin position="16"/>
        <end position="73"/>
    </location>
</feature>
<dbReference type="CDD" id="cd20273">
    <property type="entry name" value="Complex1_LYR_unchar"/>
    <property type="match status" value="1"/>
</dbReference>
<comment type="caution">
    <text evidence="3">The sequence shown here is derived from an EMBL/GenBank/DDBJ whole genome shotgun (WGS) entry which is preliminary data.</text>
</comment>
<dbReference type="EMBL" id="NPHW01004878">
    <property type="protein sequence ID" value="OXV07409.1"/>
    <property type="molecule type" value="Genomic_DNA"/>
</dbReference>
<dbReference type="InterPro" id="IPR046896">
    <property type="entry name" value="Cup1-like_N"/>
</dbReference>
<keyword evidence="4" id="KW-1185">Reference proteome</keyword>
<organism evidence="3 4">
    <name type="scientific">Elaphomyces granulatus</name>
    <dbReference type="NCBI Taxonomy" id="519963"/>
    <lineage>
        <taxon>Eukaryota</taxon>
        <taxon>Fungi</taxon>
        <taxon>Dikarya</taxon>
        <taxon>Ascomycota</taxon>
        <taxon>Pezizomycotina</taxon>
        <taxon>Eurotiomycetes</taxon>
        <taxon>Eurotiomycetidae</taxon>
        <taxon>Eurotiales</taxon>
        <taxon>Elaphomycetaceae</taxon>
        <taxon>Elaphomyces</taxon>
    </lineage>
</organism>
<dbReference type="InterPro" id="IPR008011">
    <property type="entry name" value="Complex1_LYR_dom"/>
</dbReference>
<evidence type="ECO:0000259" key="2">
    <source>
        <dbReference type="Pfam" id="PF05347"/>
    </source>
</evidence>
<dbReference type="AlphaFoldDB" id="A0A232LTE9"/>
<gene>
    <name evidence="3" type="ORF">Egran_04829</name>
</gene>
<name>A0A232LTE9_9EURO</name>
<proteinExistence type="predicted"/>
<dbReference type="Pfam" id="PF05347">
    <property type="entry name" value="Complex1_LYR"/>
    <property type="match status" value="1"/>
</dbReference>
<evidence type="ECO:0000313" key="4">
    <source>
        <dbReference type="Proteomes" id="UP000243515"/>
    </source>
</evidence>
<evidence type="ECO:0000313" key="3">
    <source>
        <dbReference type="EMBL" id="OXV07409.1"/>
    </source>
</evidence>